<dbReference type="InterPro" id="IPR002213">
    <property type="entry name" value="UDP_glucos_trans"/>
</dbReference>
<feature type="domain" description="Glycosyltransferase N-terminal" evidence="6">
    <location>
        <begin position="9"/>
        <end position="44"/>
    </location>
</feature>
<evidence type="ECO:0000256" key="4">
    <source>
        <dbReference type="RuleBase" id="RU003718"/>
    </source>
</evidence>
<evidence type="ECO:0000313" key="8">
    <source>
        <dbReference type="Proteomes" id="UP001359559"/>
    </source>
</evidence>
<dbReference type="CDD" id="cd03784">
    <property type="entry name" value="GT1_Gtf-like"/>
    <property type="match status" value="1"/>
</dbReference>
<name>A0AAN9KKA1_CLITE</name>
<dbReference type="AlphaFoldDB" id="A0AAN9KKA1"/>
<evidence type="ECO:0000256" key="1">
    <source>
        <dbReference type="ARBA" id="ARBA00009995"/>
    </source>
</evidence>
<accession>A0AAN9KKA1</accession>
<dbReference type="InterPro" id="IPR035595">
    <property type="entry name" value="UDP_glycos_trans_CS"/>
</dbReference>
<reference evidence="7 8" key="1">
    <citation type="submission" date="2024-01" db="EMBL/GenBank/DDBJ databases">
        <title>The genomes of 5 underutilized Papilionoideae crops provide insights into root nodulation and disease resistance.</title>
        <authorList>
            <person name="Yuan L."/>
        </authorList>
    </citation>
    <scope>NUCLEOTIDE SEQUENCE [LARGE SCALE GENOMIC DNA]</scope>
    <source>
        <strain evidence="7">LY-2023</strain>
        <tissue evidence="7">Leaf</tissue>
    </source>
</reference>
<dbReference type="EC" id="2.4.1.-" evidence="5"/>
<dbReference type="Pfam" id="PF26168">
    <property type="entry name" value="Glyco_transf_N"/>
    <property type="match status" value="1"/>
</dbReference>
<dbReference type="Pfam" id="PF00201">
    <property type="entry name" value="UDPGT"/>
    <property type="match status" value="1"/>
</dbReference>
<dbReference type="SUPFAM" id="SSF53756">
    <property type="entry name" value="UDP-Glycosyltransferase/glycogen phosphorylase"/>
    <property type="match status" value="1"/>
</dbReference>
<gene>
    <name evidence="7" type="ORF">RJT34_03471</name>
</gene>
<dbReference type="InterPro" id="IPR058980">
    <property type="entry name" value="Glyco_transf_N"/>
</dbReference>
<evidence type="ECO:0000313" key="7">
    <source>
        <dbReference type="EMBL" id="KAK7318764.1"/>
    </source>
</evidence>
<keyword evidence="3 4" id="KW-0808">Transferase</keyword>
<dbReference type="GO" id="GO:0080044">
    <property type="term" value="F:quercetin 7-O-glucosyltransferase activity"/>
    <property type="evidence" value="ECO:0007669"/>
    <property type="project" value="TreeGrafter"/>
</dbReference>
<evidence type="ECO:0000259" key="6">
    <source>
        <dbReference type="Pfam" id="PF26168"/>
    </source>
</evidence>
<dbReference type="PANTHER" id="PTHR11926">
    <property type="entry name" value="GLUCOSYL/GLUCURONOSYL TRANSFERASES"/>
    <property type="match status" value="1"/>
</dbReference>
<sequence>MEERECRHVLVVPYPSQGHLNPMTHFSKRLSSKGVKITIVTTIYISKTMHLQSSSLPNSIQFDTISDGYDEGGFEQSGSIPVYLSRMEEIGSKNLRELIQKYNSSDHPIDCVVYDPFLIWVLDVAKEFGILGAAFFTQMCGVNLVYYYVYRGLLTLPVSSTPISIPGLPLLELKDTPSFIYQPGLYPAYFDMLMNQYANIHKADFVLVNSFYKLEDQVVDSMSKLCPSLTIGPTIPSFYLDKAIPNDTNNNLNLFELNSSAISWLKQKPAGSVIYVSFGSMVCFNTEQMEEIALGLMGTGFKFIWVAPNIERKNLPEELGKEINASGRGLIVNWAPQLEVLSNQAVGCFFTHCGWNSTIEALSLGVPMIAMPQWTDQPMDAKFVQDVWKVGIRVKENEDGIVSREEIKHCIKEVMEEEIGKEMRINAKKWKELAIEAVSEGGTSDCNINEFINAMKRS</sequence>
<evidence type="ECO:0000256" key="3">
    <source>
        <dbReference type="ARBA" id="ARBA00022679"/>
    </source>
</evidence>
<dbReference type="GO" id="GO:0080043">
    <property type="term" value="F:quercetin 3-O-glucosyltransferase activity"/>
    <property type="evidence" value="ECO:0007669"/>
    <property type="project" value="TreeGrafter"/>
</dbReference>
<organism evidence="7 8">
    <name type="scientific">Clitoria ternatea</name>
    <name type="common">Butterfly pea</name>
    <dbReference type="NCBI Taxonomy" id="43366"/>
    <lineage>
        <taxon>Eukaryota</taxon>
        <taxon>Viridiplantae</taxon>
        <taxon>Streptophyta</taxon>
        <taxon>Embryophyta</taxon>
        <taxon>Tracheophyta</taxon>
        <taxon>Spermatophyta</taxon>
        <taxon>Magnoliopsida</taxon>
        <taxon>eudicotyledons</taxon>
        <taxon>Gunneridae</taxon>
        <taxon>Pentapetalae</taxon>
        <taxon>rosids</taxon>
        <taxon>fabids</taxon>
        <taxon>Fabales</taxon>
        <taxon>Fabaceae</taxon>
        <taxon>Papilionoideae</taxon>
        <taxon>50 kb inversion clade</taxon>
        <taxon>NPAAA clade</taxon>
        <taxon>indigoferoid/millettioid clade</taxon>
        <taxon>Phaseoleae</taxon>
        <taxon>Clitoria</taxon>
    </lineage>
</organism>
<dbReference type="Proteomes" id="UP001359559">
    <property type="component" value="Unassembled WGS sequence"/>
</dbReference>
<dbReference type="FunFam" id="3.40.50.2000:FF:000019">
    <property type="entry name" value="Glycosyltransferase"/>
    <property type="match status" value="1"/>
</dbReference>
<dbReference type="EMBL" id="JAYKXN010000001">
    <property type="protein sequence ID" value="KAK7318764.1"/>
    <property type="molecule type" value="Genomic_DNA"/>
</dbReference>
<dbReference type="GO" id="GO:0032787">
    <property type="term" value="P:monocarboxylic acid metabolic process"/>
    <property type="evidence" value="ECO:0007669"/>
    <property type="project" value="UniProtKB-ARBA"/>
</dbReference>
<protein>
    <recommendedName>
        <fullName evidence="5">Glycosyltransferase</fullName>
        <ecNumber evidence="5">2.4.1.-</ecNumber>
    </recommendedName>
</protein>
<dbReference type="PANTHER" id="PTHR11926:SF1311">
    <property type="entry name" value="UDP-GLYCOSYLTRANSFERASE 74F2"/>
    <property type="match status" value="1"/>
</dbReference>
<dbReference type="Gene3D" id="3.40.50.2000">
    <property type="entry name" value="Glycogen Phosphorylase B"/>
    <property type="match status" value="2"/>
</dbReference>
<proteinExistence type="inferred from homology"/>
<comment type="caution">
    <text evidence="7">The sequence shown here is derived from an EMBL/GenBank/DDBJ whole genome shotgun (WGS) entry which is preliminary data.</text>
</comment>
<dbReference type="PROSITE" id="PS00375">
    <property type="entry name" value="UDPGT"/>
    <property type="match status" value="1"/>
</dbReference>
<evidence type="ECO:0000256" key="2">
    <source>
        <dbReference type="ARBA" id="ARBA00022676"/>
    </source>
</evidence>
<dbReference type="FunFam" id="3.40.50.2000:FF:000057">
    <property type="entry name" value="Glycosyltransferase"/>
    <property type="match status" value="1"/>
</dbReference>
<keyword evidence="8" id="KW-1185">Reference proteome</keyword>
<keyword evidence="2 4" id="KW-0328">Glycosyltransferase</keyword>
<evidence type="ECO:0000256" key="5">
    <source>
        <dbReference type="RuleBase" id="RU362057"/>
    </source>
</evidence>
<comment type="similarity">
    <text evidence="1 4">Belongs to the UDP-glycosyltransferase family.</text>
</comment>